<evidence type="ECO:0000256" key="5">
    <source>
        <dbReference type="ARBA" id="ARBA00022989"/>
    </source>
</evidence>
<dbReference type="GO" id="GO:0005737">
    <property type="term" value="C:cytoplasm"/>
    <property type="evidence" value="ECO:0007669"/>
    <property type="project" value="TreeGrafter"/>
</dbReference>
<keyword evidence="6 9" id="KW-0472">Membrane</keyword>
<evidence type="ECO:0000256" key="3">
    <source>
        <dbReference type="ARBA" id="ARBA00022475"/>
    </source>
</evidence>
<protein>
    <submittedName>
        <fullName evidence="11">Scavenger receptor class B member 1-like isoform X2</fullName>
    </submittedName>
</protein>
<keyword evidence="4 9" id="KW-0812">Transmembrane</keyword>
<feature type="transmembrane region" description="Helical" evidence="9">
    <location>
        <begin position="453"/>
        <end position="486"/>
    </location>
</feature>
<evidence type="ECO:0000313" key="10">
    <source>
        <dbReference type="Proteomes" id="UP000515158"/>
    </source>
</evidence>
<feature type="compositionally biased region" description="Low complexity" evidence="8">
    <location>
        <begin position="560"/>
        <end position="571"/>
    </location>
</feature>
<evidence type="ECO:0000256" key="6">
    <source>
        <dbReference type="ARBA" id="ARBA00023136"/>
    </source>
</evidence>
<dbReference type="OrthoDB" id="18585at2759"/>
<keyword evidence="3" id="KW-1003">Cell membrane</keyword>
<dbReference type="GO" id="GO:0005044">
    <property type="term" value="F:scavenger receptor activity"/>
    <property type="evidence" value="ECO:0007669"/>
    <property type="project" value="TreeGrafter"/>
</dbReference>
<feature type="region of interest" description="Disordered" evidence="8">
    <location>
        <begin position="554"/>
        <end position="579"/>
    </location>
</feature>
<dbReference type="PANTHER" id="PTHR11923:SF67">
    <property type="entry name" value="RE68569P"/>
    <property type="match status" value="1"/>
</dbReference>
<dbReference type="PANTHER" id="PTHR11923">
    <property type="entry name" value="SCAVENGER RECEPTOR CLASS B TYPE-1 SR-B1"/>
    <property type="match status" value="1"/>
</dbReference>
<dbReference type="Pfam" id="PF01130">
    <property type="entry name" value="CD36"/>
    <property type="match status" value="1"/>
</dbReference>
<dbReference type="RefSeq" id="XP_034247580.1">
    <property type="nucleotide sequence ID" value="XM_034391689.1"/>
</dbReference>
<dbReference type="GeneID" id="117649189"/>
<keyword evidence="7" id="KW-0325">Glycoprotein</keyword>
<proteinExistence type="inferred from homology"/>
<evidence type="ECO:0000256" key="8">
    <source>
        <dbReference type="SAM" id="MobiDB-lite"/>
    </source>
</evidence>
<comment type="similarity">
    <text evidence="2">Belongs to the CD36 family.</text>
</comment>
<keyword evidence="10" id="KW-1185">Reference proteome</keyword>
<dbReference type="PRINTS" id="PR01609">
    <property type="entry name" value="CD36FAMILY"/>
</dbReference>
<evidence type="ECO:0000256" key="1">
    <source>
        <dbReference type="ARBA" id="ARBA00004236"/>
    </source>
</evidence>
<evidence type="ECO:0000256" key="9">
    <source>
        <dbReference type="SAM" id="Phobius"/>
    </source>
</evidence>
<evidence type="ECO:0000256" key="7">
    <source>
        <dbReference type="ARBA" id="ARBA00023180"/>
    </source>
</evidence>
<comment type="subcellular location">
    <subcellularLocation>
        <location evidence="1">Cell membrane</location>
    </subcellularLocation>
</comment>
<evidence type="ECO:0000256" key="4">
    <source>
        <dbReference type="ARBA" id="ARBA00022692"/>
    </source>
</evidence>
<gene>
    <name evidence="11" type="primary">LOC117649189</name>
</gene>
<accession>A0A6P8ZA56</accession>
<dbReference type="GO" id="GO:0005886">
    <property type="term" value="C:plasma membrane"/>
    <property type="evidence" value="ECO:0007669"/>
    <property type="project" value="UniProtKB-SubCell"/>
</dbReference>
<name>A0A6P8ZA56_THRPL</name>
<dbReference type="Proteomes" id="UP000515158">
    <property type="component" value="Unplaced"/>
</dbReference>
<dbReference type="AlphaFoldDB" id="A0A6P8ZA56"/>
<reference evidence="11" key="1">
    <citation type="submission" date="2025-08" db="UniProtKB">
        <authorList>
            <consortium name="RefSeq"/>
        </authorList>
    </citation>
    <scope>IDENTIFICATION</scope>
    <source>
        <tissue evidence="11">Total insect</tissue>
    </source>
</reference>
<keyword evidence="5 9" id="KW-1133">Transmembrane helix</keyword>
<organism evidence="11">
    <name type="scientific">Thrips palmi</name>
    <name type="common">Melon thrips</name>
    <dbReference type="NCBI Taxonomy" id="161013"/>
    <lineage>
        <taxon>Eukaryota</taxon>
        <taxon>Metazoa</taxon>
        <taxon>Ecdysozoa</taxon>
        <taxon>Arthropoda</taxon>
        <taxon>Hexapoda</taxon>
        <taxon>Insecta</taxon>
        <taxon>Pterygota</taxon>
        <taxon>Neoptera</taxon>
        <taxon>Paraneoptera</taxon>
        <taxon>Thysanoptera</taxon>
        <taxon>Terebrantia</taxon>
        <taxon>Thripoidea</taxon>
        <taxon>Thripidae</taxon>
        <taxon>Thrips</taxon>
    </lineage>
</organism>
<evidence type="ECO:0000313" key="11">
    <source>
        <dbReference type="RefSeq" id="XP_034247580.1"/>
    </source>
</evidence>
<sequence length="579" mass="65612">MNLLAFIVMFRSDLLRCTGIAQSVLILLIVGLVGLSVGLVMMLTDPYNRLFEWKATFGSGGEMFNLWEKPPVELYLRVWLWNVTNREEFLAGKEKLRVHDVGPYVYRERFTHEKVVFNENGTMTSVPTHPLIWVPELSEGHSENDTLILPNIALLSFSNVMADASVFTRLAVNVLIRQTDSQPLVEMTAREFMFGYESPLVTLGNKFMPSWIMFEKLGLIDRMYDFAGDFETDFTGETDVKNSGLIDKYNGRPYLPHWRREEGDGPTTCSNVRFASDGTKFNSYIEPNQTLSFFRKSMCRAMPMVRVGEAKRSGMMGYKYTFKSDALDNGKVNKDNKCFCRQGHCLPEGLIDVTDCYYGFPIAVGYPHFYKADPAVINAIEGVYPDERKHETHFIIEPVSGMPLEVAVRNQINMALGDLSNMAHVTKFSHMVLPLLHTEIGMKELPSNMQVKFIIYMVILPVVTVVLTWVFLVGGLALIGVCLVAAFCNPCRPDVDVETRRNSRAWLQQDTDVNKAVRKQMPELLIVEAERHAAQLKHGMAREREMQVYRSLLAPDDGNDVSGSSNASSRRTSFEQAYC</sequence>
<dbReference type="InterPro" id="IPR002159">
    <property type="entry name" value="CD36_fam"/>
</dbReference>
<feature type="transmembrane region" description="Helical" evidence="9">
    <location>
        <begin position="20"/>
        <end position="44"/>
    </location>
</feature>
<evidence type="ECO:0000256" key="2">
    <source>
        <dbReference type="ARBA" id="ARBA00010532"/>
    </source>
</evidence>